<feature type="region of interest" description="Disordered" evidence="6">
    <location>
        <begin position="544"/>
        <end position="586"/>
    </location>
</feature>
<dbReference type="Gene3D" id="1.25.10.10">
    <property type="entry name" value="Leucine-rich Repeat Variant"/>
    <property type="match status" value="1"/>
</dbReference>
<organism evidence="8 9">
    <name type="scientific">Encephalitozoon hellem</name>
    <name type="common">Microsporidian parasite</name>
    <dbReference type="NCBI Taxonomy" id="27973"/>
    <lineage>
        <taxon>Eukaryota</taxon>
        <taxon>Fungi</taxon>
        <taxon>Fungi incertae sedis</taxon>
        <taxon>Microsporidia</taxon>
        <taxon>Unikaryonidae</taxon>
        <taxon>Encephalitozoon</taxon>
    </lineage>
</organism>
<comment type="similarity">
    <text evidence="2">Belongs to the adaptor complexes large subunit family.</text>
</comment>
<dbReference type="InterPro" id="IPR016024">
    <property type="entry name" value="ARM-type_fold"/>
</dbReference>
<keyword evidence="3" id="KW-0813">Transport</keyword>
<evidence type="ECO:0000256" key="2">
    <source>
        <dbReference type="ARBA" id="ARBA00006613"/>
    </source>
</evidence>
<dbReference type="PANTHER" id="PTHR11134">
    <property type="entry name" value="ADAPTOR COMPLEX SUBUNIT BETA FAMILY MEMBER"/>
    <property type="match status" value="1"/>
</dbReference>
<protein>
    <submittedName>
        <fullName evidence="8">Adaptin N terminal domain-containing protein</fullName>
    </submittedName>
</protein>
<evidence type="ECO:0000259" key="7">
    <source>
        <dbReference type="Pfam" id="PF01602"/>
    </source>
</evidence>
<proteinExistence type="inferred from homology"/>
<dbReference type="GO" id="GO:0016192">
    <property type="term" value="P:vesicle-mediated transport"/>
    <property type="evidence" value="ECO:0007669"/>
    <property type="project" value="InterPro"/>
</dbReference>
<evidence type="ECO:0000256" key="3">
    <source>
        <dbReference type="ARBA" id="ARBA00022448"/>
    </source>
</evidence>
<evidence type="ECO:0000256" key="6">
    <source>
        <dbReference type="SAM" id="MobiDB-lite"/>
    </source>
</evidence>
<dbReference type="AlphaFoldDB" id="A0A9Q9CCJ8"/>
<evidence type="ECO:0000256" key="5">
    <source>
        <dbReference type="ARBA" id="ARBA00023136"/>
    </source>
</evidence>
<dbReference type="GO" id="GO:0006886">
    <property type="term" value="P:intracellular protein transport"/>
    <property type="evidence" value="ECO:0007669"/>
    <property type="project" value="InterPro"/>
</dbReference>
<dbReference type="GO" id="GO:0030117">
    <property type="term" value="C:membrane coat"/>
    <property type="evidence" value="ECO:0007669"/>
    <property type="project" value="InterPro"/>
</dbReference>
<evidence type="ECO:0000313" key="9">
    <source>
        <dbReference type="Proteomes" id="UP001059546"/>
    </source>
</evidence>
<gene>
    <name evidence="8" type="ORF">GPU96_06g11150</name>
</gene>
<sequence length="779" mass="88632">MGIKDAFGMDGIRRLFEDDSFMVDPQDKASIVKYISSPDLKKQVQAAKSLICRMQCGEDLSKLCNSVIRAIDTRDPDLKRMLNLYLVRYIQEWPAKQLICINTMLKDFGDENCEMRHCAIQDSGLLGDGVVIKNYVNPLKEHGRSPLPETRRKVADALRNYFRRDSELFYGSGLCDLLKDLVFDEDPGVCASALNSVRVIEEETRILFTEDIHKLLRRSMELGSMEVLGSLLEVMRNRAEDFSDPSPLASLLAASNPRIFYLASSLVISIDPSYKQTVFDHLKGFFSCDDEELYLMLDYAESLLKDVSYDNSCFAIYHSDKKYNKIKKLRLLFKRLDAISVREIENQCRDEELLGVILKESLDADYLIEEPFRCIHRADEMIRVLYEADQVSERWEELIRTFLMGVGEVQERQKYIYLCGRYVLEVPPGVVNIQNLSIPSLTNEVIRFYLNLHRRGVLDLEETLVYLRMLQKGSRDRVRMVISELKARGVGVFKTFCDIKRRDLGSPDSNRAASVKPREKSSSILDVKPYYGLEENRLIANDSEKISEEFPGGERPVPERSLSSEKCSGSVDSHSSTAEESSTLPPSYTHHPALFLSKHDDENVWLRFAESSGKISGKKVGEEESTRLIDTNGLKGILSVSDGKVVLQVDILESPLVIYYKCKGRLNSTKVDGEGTFSLFTINLSVVNSKFSLTIGKSTYGIYLGIRSLMIPHRCSKEEFEKGFQELKDYVLLDGLDIERTHPVDSYSFSFTVLGSRFYGKHLDNQVILKGSKKLLGLF</sequence>
<keyword evidence="4" id="KW-0653">Protein transport</keyword>
<reference evidence="8" key="1">
    <citation type="submission" date="2022-08" db="EMBL/GenBank/DDBJ databases">
        <title>Encephalitozoon hellem ATCC 50604 Complete Genome.</title>
        <authorList>
            <person name="Mascarenhas dos Santos A.C."/>
            <person name="Julian A.T."/>
            <person name="Pombert J.-F."/>
        </authorList>
    </citation>
    <scope>NUCLEOTIDE SEQUENCE</scope>
    <source>
        <strain evidence="8">ATCC 50604</strain>
    </source>
</reference>
<dbReference type="SUPFAM" id="SSF48371">
    <property type="entry name" value="ARM repeat"/>
    <property type="match status" value="1"/>
</dbReference>
<dbReference type="InterPro" id="IPR002553">
    <property type="entry name" value="Clathrin/coatomer_adapt-like_N"/>
</dbReference>
<feature type="compositionally biased region" description="Polar residues" evidence="6">
    <location>
        <begin position="564"/>
        <end position="586"/>
    </location>
</feature>
<name>A0A9Q9CCJ8_ENCHE</name>
<feature type="domain" description="Clathrin/coatomer adaptor adaptin-like N-terminal" evidence="7">
    <location>
        <begin position="38"/>
        <end position="275"/>
    </location>
</feature>
<dbReference type="GO" id="GO:0012505">
    <property type="term" value="C:endomembrane system"/>
    <property type="evidence" value="ECO:0007669"/>
    <property type="project" value="UniProtKB-SubCell"/>
</dbReference>
<dbReference type="InterPro" id="IPR026739">
    <property type="entry name" value="AP_beta"/>
</dbReference>
<accession>A0A9Q9CCJ8</accession>
<dbReference type="EMBL" id="CP075152">
    <property type="protein sequence ID" value="UTX43368.1"/>
    <property type="molecule type" value="Genomic_DNA"/>
</dbReference>
<evidence type="ECO:0000256" key="1">
    <source>
        <dbReference type="ARBA" id="ARBA00004308"/>
    </source>
</evidence>
<keyword evidence="5" id="KW-0472">Membrane</keyword>
<evidence type="ECO:0000256" key="4">
    <source>
        <dbReference type="ARBA" id="ARBA00022927"/>
    </source>
</evidence>
<dbReference type="InterPro" id="IPR011989">
    <property type="entry name" value="ARM-like"/>
</dbReference>
<evidence type="ECO:0000313" key="8">
    <source>
        <dbReference type="EMBL" id="UTX43368.1"/>
    </source>
</evidence>
<dbReference type="Pfam" id="PF01602">
    <property type="entry name" value="Adaptin_N"/>
    <property type="match status" value="1"/>
</dbReference>
<comment type="subcellular location">
    <subcellularLocation>
        <location evidence="1">Endomembrane system</location>
    </subcellularLocation>
</comment>
<dbReference type="Proteomes" id="UP001059546">
    <property type="component" value="Chromosome VI"/>
</dbReference>